<feature type="chain" id="PRO_5046606907" evidence="1">
    <location>
        <begin position="21"/>
        <end position="67"/>
    </location>
</feature>
<proteinExistence type="predicted"/>
<name>A0ABZ3IHM5_9FIRM</name>
<gene>
    <name evidence="2" type="ORF">SPSIL_012240</name>
</gene>
<dbReference type="EMBL" id="CP155573">
    <property type="protein sequence ID" value="XFO65115.1"/>
    <property type="molecule type" value="Genomic_DNA"/>
</dbReference>
<dbReference type="RefSeq" id="WP_094605612.1">
    <property type="nucleotide sequence ID" value="NZ_CP155573.1"/>
</dbReference>
<organism evidence="2 3">
    <name type="scientific">Sporomusa silvacetica DSM 10669</name>
    <dbReference type="NCBI Taxonomy" id="1123289"/>
    <lineage>
        <taxon>Bacteria</taxon>
        <taxon>Bacillati</taxon>
        <taxon>Bacillota</taxon>
        <taxon>Negativicutes</taxon>
        <taxon>Selenomonadales</taxon>
        <taxon>Sporomusaceae</taxon>
        <taxon>Sporomusa</taxon>
    </lineage>
</organism>
<keyword evidence="3" id="KW-1185">Reference proteome</keyword>
<evidence type="ECO:0000313" key="2">
    <source>
        <dbReference type="EMBL" id="XFO65115.1"/>
    </source>
</evidence>
<evidence type="ECO:0000256" key="1">
    <source>
        <dbReference type="SAM" id="SignalP"/>
    </source>
</evidence>
<feature type="signal peptide" evidence="1">
    <location>
        <begin position="1"/>
        <end position="20"/>
    </location>
</feature>
<accession>A0ABZ3IHM5</accession>
<dbReference type="Proteomes" id="UP000216752">
    <property type="component" value="Chromosome"/>
</dbReference>
<keyword evidence="1" id="KW-0732">Signal</keyword>
<sequence length="67" mass="7098">MTRKITFLGLLVAMFTFTSAVTTASPAPTTAISPPSPTIAAYAANTDADTDQTKPLKKKCCCKDEDE</sequence>
<evidence type="ECO:0000313" key="3">
    <source>
        <dbReference type="Proteomes" id="UP000216752"/>
    </source>
</evidence>
<protein>
    <submittedName>
        <fullName evidence="2">Uncharacterized protein</fullName>
    </submittedName>
</protein>
<reference evidence="2" key="1">
    <citation type="submission" date="2024-05" db="EMBL/GenBank/DDBJ databases">
        <title>Isolation and characterization of Sporomusa carbonis sp. nov., a carboxydotrophic hydrogenogen in the genus of Sporomusa isolated from a charcoal burning pile.</title>
        <authorList>
            <person name="Boeer T."/>
            <person name="Rosenbaum F."/>
            <person name="Eysell L."/>
            <person name="Mueller V."/>
            <person name="Daniel R."/>
            <person name="Poehlein A."/>
        </authorList>
    </citation>
    <scope>NUCLEOTIDE SEQUENCE [LARGE SCALE GENOMIC DNA]</scope>
    <source>
        <strain evidence="2">DSM 10669</strain>
    </source>
</reference>